<evidence type="ECO:0000256" key="1">
    <source>
        <dbReference type="SAM" id="MobiDB-lite"/>
    </source>
</evidence>
<feature type="compositionally biased region" description="Basic residues" evidence="1">
    <location>
        <begin position="426"/>
        <end position="442"/>
    </location>
</feature>
<organism evidence="2">
    <name type="scientific">viral metagenome</name>
    <dbReference type="NCBI Taxonomy" id="1070528"/>
    <lineage>
        <taxon>unclassified sequences</taxon>
        <taxon>metagenomes</taxon>
        <taxon>organismal metagenomes</taxon>
    </lineage>
</organism>
<accession>A0A6C0F3Q5</accession>
<name>A0A6C0F3Q5_9ZZZZ</name>
<protein>
    <submittedName>
        <fullName evidence="2">Uncharacterized protein</fullName>
    </submittedName>
</protein>
<dbReference type="EMBL" id="MN739014">
    <property type="protein sequence ID" value="QHT35189.1"/>
    <property type="molecule type" value="Genomic_DNA"/>
</dbReference>
<dbReference type="AlphaFoldDB" id="A0A6C0F3Q5"/>
<sequence length="442" mass="49794">MKGGTYIYKDHPEKDVAKIIFSLVKNPKVTITIVSYESLYGFVFEILIPDEITPFREVGGDGVEYKVTRLIIKFVLLDNTPSGMRRVNLDKLEFDEENVYTKKSVSLDSLIDEAVGQDEIWHNSFVYTNRKPLCNPVIFVGSLNNEVSQSFINQLLKANGNIIKDYIIGQLGKNKSLFGGILVMPHSGQILDAYVDTLHNALLKYPTLKNKILAEVFFVVIQLYIKSQSLLTDGHSLNFMVSVDKKNIDVTIIDLDALFTSKNNDEKAIPNTPEQVIEYMDAIRSEVVEINRKEYTKENMSQMNWYDKLNDKTAIAKLVVELFKERQPESGITVPAGSIKFNYKDVSEVFKAVDSEPAIVTDSTSAPASAPAIVTQSEPLDKLPDNILSKISSLDENQKKQIYAAVVKPYLELLRKYANPTIAGGKKTKRTPNKTKTTRKHR</sequence>
<evidence type="ECO:0000313" key="2">
    <source>
        <dbReference type="EMBL" id="QHT35189.1"/>
    </source>
</evidence>
<feature type="region of interest" description="Disordered" evidence="1">
    <location>
        <begin position="421"/>
        <end position="442"/>
    </location>
</feature>
<reference evidence="2" key="1">
    <citation type="journal article" date="2020" name="Nature">
        <title>Giant virus diversity and host interactions through global metagenomics.</title>
        <authorList>
            <person name="Schulz F."/>
            <person name="Roux S."/>
            <person name="Paez-Espino D."/>
            <person name="Jungbluth S."/>
            <person name="Walsh D.A."/>
            <person name="Denef V.J."/>
            <person name="McMahon K.D."/>
            <person name="Konstantinidis K.T."/>
            <person name="Eloe-Fadrosh E.A."/>
            <person name="Kyrpides N.C."/>
            <person name="Woyke T."/>
        </authorList>
    </citation>
    <scope>NUCLEOTIDE SEQUENCE</scope>
    <source>
        <strain evidence="2">GVMAG-M-3300009180-1</strain>
    </source>
</reference>
<proteinExistence type="predicted"/>